<gene>
    <name evidence="3" type="ORF">S03H2_43894</name>
</gene>
<dbReference type="Gene3D" id="3.40.50.1010">
    <property type="entry name" value="5'-nuclease"/>
    <property type="match status" value="1"/>
</dbReference>
<reference evidence="3" key="1">
    <citation type="journal article" date="2014" name="Front. Microbiol.">
        <title>High frequency of phylogenetically diverse reductive dehalogenase-homologous genes in deep subseafloor sedimentary metagenomes.</title>
        <authorList>
            <person name="Kawai M."/>
            <person name="Futagami T."/>
            <person name="Toyoda A."/>
            <person name="Takaki Y."/>
            <person name="Nishi S."/>
            <person name="Hori S."/>
            <person name="Arai W."/>
            <person name="Tsubouchi T."/>
            <person name="Morono Y."/>
            <person name="Uchiyama I."/>
            <person name="Ito T."/>
            <person name="Fujiyama A."/>
            <person name="Inagaki F."/>
            <person name="Takami H."/>
        </authorList>
    </citation>
    <scope>NUCLEOTIDE SEQUENCE</scope>
    <source>
        <strain evidence="3">Expedition CK06-06</strain>
    </source>
</reference>
<feature type="domain" description="PIN" evidence="2">
    <location>
        <begin position="5"/>
        <end position="125"/>
    </location>
</feature>
<evidence type="ECO:0000256" key="1">
    <source>
        <dbReference type="ARBA" id="ARBA00022842"/>
    </source>
</evidence>
<evidence type="ECO:0000259" key="2">
    <source>
        <dbReference type="Pfam" id="PF01850"/>
    </source>
</evidence>
<dbReference type="PANTHER" id="PTHR35901:SF1">
    <property type="entry name" value="EXONUCLEASE VAPC9"/>
    <property type="match status" value="1"/>
</dbReference>
<dbReference type="AlphaFoldDB" id="X1JW27"/>
<dbReference type="Pfam" id="PF01850">
    <property type="entry name" value="PIN"/>
    <property type="match status" value="1"/>
</dbReference>
<dbReference type="InterPro" id="IPR002716">
    <property type="entry name" value="PIN_dom"/>
</dbReference>
<protein>
    <recommendedName>
        <fullName evidence="2">PIN domain-containing protein</fullName>
    </recommendedName>
</protein>
<dbReference type="InterPro" id="IPR029060">
    <property type="entry name" value="PIN-like_dom_sf"/>
</dbReference>
<organism evidence="3">
    <name type="scientific">marine sediment metagenome</name>
    <dbReference type="NCBI Taxonomy" id="412755"/>
    <lineage>
        <taxon>unclassified sequences</taxon>
        <taxon>metagenomes</taxon>
        <taxon>ecological metagenomes</taxon>
    </lineage>
</organism>
<dbReference type="EMBL" id="BARU01027418">
    <property type="protein sequence ID" value="GAH73968.1"/>
    <property type="molecule type" value="Genomic_DNA"/>
</dbReference>
<dbReference type="CDD" id="cd09873">
    <property type="entry name" value="PIN_Pae0151-like"/>
    <property type="match status" value="1"/>
</dbReference>
<keyword evidence="1" id="KW-0460">Magnesium</keyword>
<comment type="caution">
    <text evidence="3">The sequence shown here is derived from an EMBL/GenBank/DDBJ whole genome shotgun (WGS) entry which is preliminary data.</text>
</comment>
<proteinExistence type="predicted"/>
<sequence>MPLRVCVDASLAVKLVVRESFSDQALALWQNWIENDVECIAPPFFPFEVSSVIRNKYIRKQLTGEEAERAFDTFTRLNFIILMPEALLKEAWDMTKELGLPTLYDTAYLALAKLYTCEFWTADEVLVNSLQGKFPWVKWIETRPE</sequence>
<dbReference type="InterPro" id="IPR044153">
    <property type="entry name" value="PIN_Pae0151-like"/>
</dbReference>
<dbReference type="InterPro" id="IPR051619">
    <property type="entry name" value="TypeII_TA_RNase_PINc/VapC"/>
</dbReference>
<name>X1JW27_9ZZZZ</name>
<accession>X1JW27</accession>
<dbReference type="SUPFAM" id="SSF88723">
    <property type="entry name" value="PIN domain-like"/>
    <property type="match status" value="1"/>
</dbReference>
<evidence type="ECO:0000313" key="3">
    <source>
        <dbReference type="EMBL" id="GAH73968.1"/>
    </source>
</evidence>
<dbReference type="PANTHER" id="PTHR35901">
    <property type="entry name" value="RIBONUCLEASE VAPC3"/>
    <property type="match status" value="1"/>
</dbReference>